<name>A0ABX1S989_9PSEU</name>
<protein>
    <submittedName>
        <fullName evidence="9">NAD(P)-dependent alcohol dehydrogenase</fullName>
    </submittedName>
</protein>
<evidence type="ECO:0000256" key="2">
    <source>
        <dbReference type="ARBA" id="ARBA00022723"/>
    </source>
</evidence>
<evidence type="ECO:0000256" key="4">
    <source>
        <dbReference type="ARBA" id="ARBA00023002"/>
    </source>
</evidence>
<dbReference type="InterPro" id="IPR013154">
    <property type="entry name" value="ADH-like_N"/>
</dbReference>
<evidence type="ECO:0000313" key="10">
    <source>
        <dbReference type="Proteomes" id="UP000820669"/>
    </source>
</evidence>
<dbReference type="InterPro" id="IPR002328">
    <property type="entry name" value="ADH_Zn_CS"/>
</dbReference>
<dbReference type="InterPro" id="IPR011032">
    <property type="entry name" value="GroES-like_sf"/>
</dbReference>
<evidence type="ECO:0000313" key="9">
    <source>
        <dbReference type="EMBL" id="NMH97023.1"/>
    </source>
</evidence>
<gene>
    <name evidence="9" type="ORF">HF526_06780</name>
</gene>
<keyword evidence="2 6" id="KW-0479">Metal-binding</keyword>
<evidence type="ECO:0000256" key="6">
    <source>
        <dbReference type="RuleBase" id="RU361277"/>
    </source>
</evidence>
<dbReference type="Pfam" id="PF00107">
    <property type="entry name" value="ADH_zinc_N"/>
    <property type="match status" value="1"/>
</dbReference>
<dbReference type="EMBL" id="JAAXLA010000008">
    <property type="protein sequence ID" value="NMH97023.1"/>
    <property type="molecule type" value="Genomic_DNA"/>
</dbReference>
<evidence type="ECO:0000259" key="7">
    <source>
        <dbReference type="Pfam" id="PF00107"/>
    </source>
</evidence>
<evidence type="ECO:0000259" key="8">
    <source>
        <dbReference type="Pfam" id="PF08240"/>
    </source>
</evidence>
<evidence type="ECO:0000256" key="3">
    <source>
        <dbReference type="ARBA" id="ARBA00022833"/>
    </source>
</evidence>
<dbReference type="SUPFAM" id="SSF50129">
    <property type="entry name" value="GroES-like"/>
    <property type="match status" value="1"/>
</dbReference>
<evidence type="ECO:0000256" key="5">
    <source>
        <dbReference type="ARBA" id="ARBA00023027"/>
    </source>
</evidence>
<dbReference type="InterPro" id="IPR013149">
    <property type="entry name" value="ADH-like_C"/>
</dbReference>
<feature type="domain" description="Alcohol dehydrogenase-like C-terminal" evidence="7">
    <location>
        <begin position="211"/>
        <end position="339"/>
    </location>
</feature>
<sequence>MTTGPDAAAGPWERRQRVRAAVVDERSAPFTVEDVQLERPRPNEVRVRMVATGICHTDLAVRDRFLPTPMPIVLGHEGAGVIEEVGSDVRSVRPGDHVVLGYAFCGECPSCTAGKPAYCVHRGVLRYGGTRPDGSHTLRRAGGELYGSFFGQSSFAEYALADERFVVPVPGDAPLEYLGPLGCSVQTGVGSVLAALRPDPGASLAVFGTGPVGMSAVLGAGLAGCDPIIAVDLRPGRLQLARELGATHTVNPTEDDPVIAIRDLTGGGAAFSVETTAVPTVLRAAVDSLGIRGRCGTVGVAPAGAEASFEMNTLLFGRSVQGILLGDRVPREFVPELVDLHLAGKLPFDRFCRFYELDRINEAVAATEGDGEVLKPLVTFGRT</sequence>
<keyword evidence="4" id="KW-0560">Oxidoreductase</keyword>
<dbReference type="Proteomes" id="UP000820669">
    <property type="component" value="Unassembled WGS sequence"/>
</dbReference>
<feature type="domain" description="Alcohol dehydrogenase-like N-terminal" evidence="8">
    <location>
        <begin position="42"/>
        <end position="170"/>
    </location>
</feature>
<comment type="similarity">
    <text evidence="1 6">Belongs to the zinc-containing alcohol dehydrogenase family.</text>
</comment>
<dbReference type="Gene3D" id="3.40.50.720">
    <property type="entry name" value="NAD(P)-binding Rossmann-like Domain"/>
    <property type="match status" value="1"/>
</dbReference>
<keyword evidence="3 6" id="KW-0862">Zinc</keyword>
<proteinExistence type="inferred from homology"/>
<comment type="caution">
    <text evidence="9">The sequence shown here is derived from an EMBL/GenBank/DDBJ whole genome shotgun (WGS) entry which is preliminary data.</text>
</comment>
<comment type="cofactor">
    <cofactor evidence="6">
        <name>Zn(2+)</name>
        <dbReference type="ChEBI" id="CHEBI:29105"/>
    </cofactor>
</comment>
<reference evidence="9 10" key="1">
    <citation type="submission" date="2020-04" db="EMBL/GenBank/DDBJ databases">
        <authorList>
            <person name="Klaysubun C."/>
            <person name="Duangmal K."/>
            <person name="Lipun K."/>
        </authorList>
    </citation>
    <scope>NUCLEOTIDE SEQUENCE [LARGE SCALE GENOMIC DNA]</scope>
    <source>
        <strain evidence="9 10">K10HN5</strain>
    </source>
</reference>
<dbReference type="CDD" id="cd08278">
    <property type="entry name" value="benzyl_alcohol_DH"/>
    <property type="match status" value="1"/>
</dbReference>
<dbReference type="Gene3D" id="3.90.180.10">
    <property type="entry name" value="Medium-chain alcohol dehydrogenases, catalytic domain"/>
    <property type="match status" value="1"/>
</dbReference>
<dbReference type="PANTHER" id="PTHR43880:SF12">
    <property type="entry name" value="ALCOHOL DEHYDROGENASE CLASS-3"/>
    <property type="match status" value="1"/>
</dbReference>
<dbReference type="PANTHER" id="PTHR43880">
    <property type="entry name" value="ALCOHOL DEHYDROGENASE"/>
    <property type="match status" value="1"/>
</dbReference>
<accession>A0ABX1S989</accession>
<dbReference type="SUPFAM" id="SSF51735">
    <property type="entry name" value="NAD(P)-binding Rossmann-fold domains"/>
    <property type="match status" value="1"/>
</dbReference>
<keyword evidence="10" id="KW-1185">Reference proteome</keyword>
<dbReference type="PROSITE" id="PS00059">
    <property type="entry name" value="ADH_ZINC"/>
    <property type="match status" value="1"/>
</dbReference>
<evidence type="ECO:0000256" key="1">
    <source>
        <dbReference type="ARBA" id="ARBA00008072"/>
    </source>
</evidence>
<dbReference type="Pfam" id="PF08240">
    <property type="entry name" value="ADH_N"/>
    <property type="match status" value="1"/>
</dbReference>
<keyword evidence="5" id="KW-0520">NAD</keyword>
<dbReference type="InterPro" id="IPR036291">
    <property type="entry name" value="NAD(P)-bd_dom_sf"/>
</dbReference>
<organism evidence="9 10">
    <name type="scientific">Pseudonocardia acidicola</name>
    <dbReference type="NCBI Taxonomy" id="2724939"/>
    <lineage>
        <taxon>Bacteria</taxon>
        <taxon>Bacillati</taxon>
        <taxon>Actinomycetota</taxon>
        <taxon>Actinomycetes</taxon>
        <taxon>Pseudonocardiales</taxon>
        <taxon>Pseudonocardiaceae</taxon>
        <taxon>Pseudonocardia</taxon>
    </lineage>
</organism>